<accession>A0A1I8F5J7</accession>
<keyword evidence="1" id="KW-1185">Reference proteome</keyword>
<dbReference type="Proteomes" id="UP000095280">
    <property type="component" value="Unplaced"/>
</dbReference>
<protein>
    <submittedName>
        <fullName evidence="2">Telomerase reverse transcriptase</fullName>
    </submittedName>
</protein>
<dbReference type="AlphaFoldDB" id="A0A1I8F5J7"/>
<organism evidence="1 2">
    <name type="scientific">Macrostomum lignano</name>
    <dbReference type="NCBI Taxonomy" id="282301"/>
    <lineage>
        <taxon>Eukaryota</taxon>
        <taxon>Metazoa</taxon>
        <taxon>Spiralia</taxon>
        <taxon>Lophotrochozoa</taxon>
        <taxon>Platyhelminthes</taxon>
        <taxon>Rhabditophora</taxon>
        <taxon>Macrostomorpha</taxon>
        <taxon>Macrostomida</taxon>
        <taxon>Macrostomidae</taxon>
        <taxon>Macrostomum</taxon>
    </lineage>
</organism>
<sequence>AIDSVLASSENRPTVEAPGTRRSCLRLLLAGLIFGPVHRRFQRYAVERAASRRVPSLEFLCRLPQCVCERHSRFVRSLLLRLRQHLLIGLCQAKVYKNFTNSAAHRQKHRIFCALLCLAPHLPMHADLVLDWMRATA</sequence>
<proteinExistence type="predicted"/>
<evidence type="ECO:0000313" key="2">
    <source>
        <dbReference type="WBParaSite" id="maker-unitig_21336-snap-gene-0.1-mRNA-1"/>
    </source>
</evidence>
<name>A0A1I8F5J7_9PLAT</name>
<reference evidence="2" key="1">
    <citation type="submission" date="2016-11" db="UniProtKB">
        <authorList>
            <consortium name="WormBaseParasite"/>
        </authorList>
    </citation>
    <scope>IDENTIFICATION</scope>
</reference>
<dbReference type="WBParaSite" id="maker-unitig_21336-snap-gene-0.1-mRNA-1">
    <property type="protein sequence ID" value="maker-unitig_21336-snap-gene-0.1-mRNA-1"/>
    <property type="gene ID" value="maker-unitig_21336-snap-gene-0.1"/>
</dbReference>
<evidence type="ECO:0000313" key="1">
    <source>
        <dbReference type="Proteomes" id="UP000095280"/>
    </source>
</evidence>